<dbReference type="Proteomes" id="UP000178811">
    <property type="component" value="Unassembled WGS sequence"/>
</dbReference>
<comment type="caution">
    <text evidence="1">The sequence shown here is derived from an EMBL/GenBank/DDBJ whole genome shotgun (WGS) entry which is preliminary data.</text>
</comment>
<accession>A0A1F6EXJ5</accession>
<evidence type="ECO:0000313" key="2">
    <source>
        <dbReference type="Proteomes" id="UP000178811"/>
    </source>
</evidence>
<dbReference type="AlphaFoldDB" id="A0A1F6EXJ5"/>
<organism evidence="1 2">
    <name type="scientific">Candidatus Kaiserbacteria bacterium RIFCSPLOWO2_01_FULL_52_12b</name>
    <dbReference type="NCBI Taxonomy" id="1798509"/>
    <lineage>
        <taxon>Bacteria</taxon>
        <taxon>Candidatus Kaiseribacteriota</taxon>
    </lineage>
</organism>
<gene>
    <name evidence="1" type="ORF">A3A36_03135</name>
</gene>
<dbReference type="EMBL" id="MFLW01000015">
    <property type="protein sequence ID" value="OGG78316.1"/>
    <property type="molecule type" value="Genomic_DNA"/>
</dbReference>
<sequence>MADTSHFPFVTNTILRKNLDEAFDHIVTLLPFTESSTYNNPAKSAFRKTIIIYTASIVEALLFHLLDGKLSCDEIADYYSHWELQDKVDLYPIDEEHIIVAGHYKRMPGESRKEKLNLAQVNTILKEKKIISKVLFDKVDVLKTLRNEQHIGTHTEVKTYSKADLEKAFSVASVVKDFVRKNV</sequence>
<proteinExistence type="predicted"/>
<evidence type="ECO:0000313" key="1">
    <source>
        <dbReference type="EMBL" id="OGG78316.1"/>
    </source>
</evidence>
<reference evidence="1 2" key="1">
    <citation type="journal article" date="2016" name="Nat. Commun.">
        <title>Thousands of microbial genomes shed light on interconnected biogeochemical processes in an aquifer system.</title>
        <authorList>
            <person name="Anantharaman K."/>
            <person name="Brown C.T."/>
            <person name="Hug L.A."/>
            <person name="Sharon I."/>
            <person name="Castelle C.J."/>
            <person name="Probst A.J."/>
            <person name="Thomas B.C."/>
            <person name="Singh A."/>
            <person name="Wilkins M.J."/>
            <person name="Karaoz U."/>
            <person name="Brodie E.L."/>
            <person name="Williams K.H."/>
            <person name="Hubbard S.S."/>
            <person name="Banfield J.F."/>
        </authorList>
    </citation>
    <scope>NUCLEOTIDE SEQUENCE [LARGE SCALE GENOMIC DNA]</scope>
</reference>
<protein>
    <recommendedName>
        <fullName evidence="3">DUF4145 domain-containing protein</fullName>
    </recommendedName>
</protein>
<evidence type="ECO:0008006" key="3">
    <source>
        <dbReference type="Google" id="ProtNLM"/>
    </source>
</evidence>
<name>A0A1F6EXJ5_9BACT</name>